<sequence length="518" mass="58376">MLGMKARSAATLAAIVALGVGVSFQLYSFTASSAPHFFPTGVDYDYDLDDRRQLEAGISKLKLDEIIERQRNVIRERHSMTLLRRGMKEGSPEFEKALQYRLDRRDRRVGKQRTVLELEESEEIWTRGKFRSLRPGGPTYSNENGKSDEIMEAEMVAHEFQLNMSQNKDRTPLKICGRGTRVDTGSDFLAFLQPDLPAEQRRCPGFTKDKPVLMIDQSVRYGRTGNRLVSLFHAIQQARDEDLQIGISTRCWATSLLTDMWFAYPDEIGWKELIEKTLCVKLFDNDPVAEGYEVIRTDGKELFWYTSPARLSDYMTLQQSVLRSLWANYNTREGSGMHGPTRDMCSGIDALFSPTGRADAVYSVIHSRYLEGEPGRRLLGTIARKSGCDKTAALTLDPIYIKGILEPLGMLNYPIVIIHDGENERIINRLKEDPDIGPMIRLVPSEASWIGGDITLGVMADVFIGNPASTFSTFIARTRLSLGKGHSELFKQRDGNGGWRTVCGDHCVFDQTVMGKMT</sequence>
<evidence type="ECO:0000313" key="1">
    <source>
        <dbReference type="EMBL" id="EJK49846.1"/>
    </source>
</evidence>
<dbReference type="OrthoDB" id="52611at2759"/>
<dbReference type="Gene3D" id="3.40.50.11350">
    <property type="match status" value="1"/>
</dbReference>
<comment type="caution">
    <text evidence="1">The sequence shown here is derived from an EMBL/GenBank/DDBJ whole genome shotgun (WGS) entry which is preliminary data.</text>
</comment>
<keyword evidence="2" id="KW-1185">Reference proteome</keyword>
<organism evidence="1 2">
    <name type="scientific">Thalassiosira oceanica</name>
    <name type="common">Marine diatom</name>
    <dbReference type="NCBI Taxonomy" id="159749"/>
    <lineage>
        <taxon>Eukaryota</taxon>
        <taxon>Sar</taxon>
        <taxon>Stramenopiles</taxon>
        <taxon>Ochrophyta</taxon>
        <taxon>Bacillariophyta</taxon>
        <taxon>Coscinodiscophyceae</taxon>
        <taxon>Thalassiosirophycidae</taxon>
        <taxon>Thalassiosirales</taxon>
        <taxon>Thalassiosiraceae</taxon>
        <taxon>Thalassiosira</taxon>
    </lineage>
</organism>
<accession>K0RLP7</accession>
<dbReference type="EMBL" id="AGNL01044388">
    <property type="protein sequence ID" value="EJK49846.1"/>
    <property type="molecule type" value="Genomic_DNA"/>
</dbReference>
<protein>
    <submittedName>
        <fullName evidence="1">Uncharacterized protein</fullName>
    </submittedName>
</protein>
<name>K0RLP7_THAOC</name>
<evidence type="ECO:0000313" key="2">
    <source>
        <dbReference type="Proteomes" id="UP000266841"/>
    </source>
</evidence>
<dbReference type="AlphaFoldDB" id="K0RLP7"/>
<dbReference type="Proteomes" id="UP000266841">
    <property type="component" value="Unassembled WGS sequence"/>
</dbReference>
<dbReference type="eggNOG" id="ENOG502RWWA">
    <property type="taxonomic scope" value="Eukaryota"/>
</dbReference>
<reference evidence="1 2" key="1">
    <citation type="journal article" date="2012" name="Genome Biol.">
        <title>Genome and low-iron response of an oceanic diatom adapted to chronic iron limitation.</title>
        <authorList>
            <person name="Lommer M."/>
            <person name="Specht M."/>
            <person name="Roy A.S."/>
            <person name="Kraemer L."/>
            <person name="Andreson R."/>
            <person name="Gutowska M.A."/>
            <person name="Wolf J."/>
            <person name="Bergner S.V."/>
            <person name="Schilhabel M.B."/>
            <person name="Klostermeier U.C."/>
            <person name="Beiko R.G."/>
            <person name="Rosenstiel P."/>
            <person name="Hippler M."/>
            <person name="Laroche J."/>
        </authorList>
    </citation>
    <scope>NUCLEOTIDE SEQUENCE [LARGE SCALE GENOMIC DNA]</scope>
    <source>
        <strain evidence="1 2">CCMP1005</strain>
    </source>
</reference>
<gene>
    <name evidence="1" type="ORF">THAOC_31234</name>
</gene>
<proteinExistence type="predicted"/>